<dbReference type="EMBL" id="PXYK01000030">
    <property type="protein sequence ID" value="PSJ54340.1"/>
    <property type="molecule type" value="Genomic_DNA"/>
</dbReference>
<keyword evidence="1 4" id="KW-0349">Heme</keyword>
<dbReference type="Pfam" id="PF00034">
    <property type="entry name" value="Cytochrom_C"/>
    <property type="match status" value="1"/>
</dbReference>
<evidence type="ECO:0000256" key="3">
    <source>
        <dbReference type="ARBA" id="ARBA00023004"/>
    </source>
</evidence>
<dbReference type="GO" id="GO:0046872">
    <property type="term" value="F:metal ion binding"/>
    <property type="evidence" value="ECO:0007669"/>
    <property type="project" value="UniProtKB-KW"/>
</dbReference>
<name>A0A2P7RVU2_9HYPH</name>
<accession>A0A2P7RVU2</accession>
<reference evidence="6 7" key="1">
    <citation type="submission" date="2018-03" db="EMBL/GenBank/DDBJ databases">
        <title>The draft genome of Mesorhizobium sp. 6GN-30.</title>
        <authorList>
            <person name="Liu L."/>
            <person name="Li L."/>
            <person name="Wang T."/>
            <person name="Zhang X."/>
            <person name="Liang L."/>
        </authorList>
    </citation>
    <scope>NUCLEOTIDE SEQUENCE [LARGE SCALE GENOMIC DNA]</scope>
    <source>
        <strain evidence="6 7">6GN30</strain>
    </source>
</reference>
<evidence type="ECO:0000259" key="5">
    <source>
        <dbReference type="PROSITE" id="PS51007"/>
    </source>
</evidence>
<evidence type="ECO:0000256" key="4">
    <source>
        <dbReference type="PROSITE-ProRule" id="PRU00433"/>
    </source>
</evidence>
<dbReference type="AlphaFoldDB" id="A0A2P7RVU2"/>
<evidence type="ECO:0000313" key="6">
    <source>
        <dbReference type="EMBL" id="PSJ54340.1"/>
    </source>
</evidence>
<keyword evidence="7" id="KW-1185">Reference proteome</keyword>
<organism evidence="6 7">
    <name type="scientific">Kumtagia ephedrae</name>
    <dbReference type="NCBI Taxonomy" id="2116701"/>
    <lineage>
        <taxon>Bacteria</taxon>
        <taxon>Pseudomonadati</taxon>
        <taxon>Pseudomonadota</taxon>
        <taxon>Alphaproteobacteria</taxon>
        <taxon>Hyphomicrobiales</taxon>
        <taxon>Phyllobacteriaceae</taxon>
        <taxon>Kumtagia</taxon>
    </lineage>
</organism>
<dbReference type="PANTHER" id="PTHR35008:SF8">
    <property type="entry name" value="ALCOHOL DEHYDROGENASE CYTOCHROME C SUBUNIT"/>
    <property type="match status" value="1"/>
</dbReference>
<comment type="caution">
    <text evidence="6">The sequence shown here is derived from an EMBL/GenBank/DDBJ whole genome shotgun (WGS) entry which is preliminary data.</text>
</comment>
<dbReference type="InterPro" id="IPR051459">
    <property type="entry name" value="Cytochrome_c-type_DH"/>
</dbReference>
<evidence type="ECO:0000256" key="1">
    <source>
        <dbReference type="ARBA" id="ARBA00022617"/>
    </source>
</evidence>
<dbReference type="GO" id="GO:0020037">
    <property type="term" value="F:heme binding"/>
    <property type="evidence" value="ECO:0007669"/>
    <property type="project" value="InterPro"/>
</dbReference>
<feature type="domain" description="Cytochrome c" evidence="5">
    <location>
        <begin position="193"/>
        <end position="302"/>
    </location>
</feature>
<gene>
    <name evidence="6" type="ORF">C7I84_24515</name>
</gene>
<sequence length="316" mass="32870">MPMFSRLAVGVVAFAVAAAGAFWLLTRPERLDAATLAGLGTGDAARGERMFWAGGCASCHAKPGSEGDARLELAGGVRLKTAFGTFIAPNISQDPADGIGAWSSADLADAMLKGVSPDGAHYYPAFPYTSYARMQPADIADLHAFLETLPAVPGKAAGHSLGFPYSFRRGLGLWKRAYLGSEPVVALPDGAAEPVERGRYLVEGPGHCGECHTPRDSFGGLLKEQWLAGAVAAEGEGVVPNVTGGEGGIADWSQSDIAYFLESGFTPDFDSVGGTMVDVQKNMAQLTPEDRAAIAAYLKAVPPHANGYPASRAVGQ</sequence>
<dbReference type="Gene3D" id="1.10.760.10">
    <property type="entry name" value="Cytochrome c-like domain"/>
    <property type="match status" value="2"/>
</dbReference>
<dbReference type="OrthoDB" id="9811281at2"/>
<keyword evidence="2 4" id="KW-0479">Metal-binding</keyword>
<feature type="domain" description="Cytochrome c" evidence="5">
    <location>
        <begin position="42"/>
        <end position="150"/>
    </location>
</feature>
<dbReference type="InterPro" id="IPR009056">
    <property type="entry name" value="Cyt_c-like_dom"/>
</dbReference>
<dbReference type="RefSeq" id="WP_106774845.1">
    <property type="nucleotide sequence ID" value="NZ_PXYK01000030.1"/>
</dbReference>
<dbReference type="PANTHER" id="PTHR35008">
    <property type="entry name" value="BLL4482 PROTEIN-RELATED"/>
    <property type="match status" value="1"/>
</dbReference>
<evidence type="ECO:0000313" key="7">
    <source>
        <dbReference type="Proteomes" id="UP000241229"/>
    </source>
</evidence>
<keyword evidence="3 4" id="KW-0408">Iron</keyword>
<dbReference type="InterPro" id="IPR036909">
    <property type="entry name" value="Cyt_c-like_dom_sf"/>
</dbReference>
<evidence type="ECO:0000256" key="2">
    <source>
        <dbReference type="ARBA" id="ARBA00022723"/>
    </source>
</evidence>
<dbReference type="SUPFAM" id="SSF46626">
    <property type="entry name" value="Cytochrome c"/>
    <property type="match status" value="2"/>
</dbReference>
<protein>
    <submittedName>
        <fullName evidence="6">Cytochrome C</fullName>
    </submittedName>
</protein>
<dbReference type="GO" id="GO:0009055">
    <property type="term" value="F:electron transfer activity"/>
    <property type="evidence" value="ECO:0007669"/>
    <property type="project" value="InterPro"/>
</dbReference>
<proteinExistence type="predicted"/>
<dbReference type="Proteomes" id="UP000241229">
    <property type="component" value="Unassembled WGS sequence"/>
</dbReference>
<dbReference type="PROSITE" id="PS51007">
    <property type="entry name" value="CYTC"/>
    <property type="match status" value="2"/>
</dbReference>